<keyword evidence="1" id="KW-0812">Transmembrane</keyword>
<accession>A0ABS4SCK9</accession>
<feature type="transmembrane region" description="Helical" evidence="1">
    <location>
        <begin position="292"/>
        <end position="309"/>
    </location>
</feature>
<protein>
    <recommendedName>
        <fullName evidence="4">HAMP domain-containing protein</fullName>
    </recommendedName>
</protein>
<dbReference type="EMBL" id="JAGINP010000001">
    <property type="protein sequence ID" value="MBP2290297.1"/>
    <property type="molecule type" value="Genomic_DNA"/>
</dbReference>
<gene>
    <name evidence="2" type="ORF">J2851_000034</name>
</gene>
<feature type="transmembrane region" description="Helical" evidence="1">
    <location>
        <begin position="425"/>
        <end position="442"/>
    </location>
</feature>
<proteinExistence type="predicted"/>
<feature type="transmembrane region" description="Helical" evidence="1">
    <location>
        <begin position="161"/>
        <end position="184"/>
    </location>
</feature>
<dbReference type="Proteomes" id="UP000781958">
    <property type="component" value="Unassembled WGS sequence"/>
</dbReference>
<organism evidence="2 3">
    <name type="scientific">Azospirillum rugosum</name>
    <dbReference type="NCBI Taxonomy" id="416170"/>
    <lineage>
        <taxon>Bacteria</taxon>
        <taxon>Pseudomonadati</taxon>
        <taxon>Pseudomonadota</taxon>
        <taxon>Alphaproteobacteria</taxon>
        <taxon>Rhodospirillales</taxon>
        <taxon>Azospirillaceae</taxon>
        <taxon>Azospirillum</taxon>
    </lineage>
</organism>
<feature type="transmembrane region" description="Helical" evidence="1">
    <location>
        <begin position="585"/>
        <end position="605"/>
    </location>
</feature>
<feature type="transmembrane region" description="Helical" evidence="1">
    <location>
        <begin position="505"/>
        <end position="523"/>
    </location>
</feature>
<sequence>MDPKARRPMRRFMPLLVMVVVVPWLATLAAALIAAAGLADRGAASRAEIVGLGIAHDLEKALTLGLPLDRMAGMEDYLGEAAAVFPEIDLILVVDASGRPLFQKSNAARPELSVRLTPSETDWAALGLKVQRFPVRNGASAAGEVLLGRSAVSQPANAQRILIDFAVAISIALAMGGLLLRAMLHSLVVAPLRLVAALESNLARSAYDRIAPPVEQSLIGGLLAEMNRVVITVNDRFARVRSYLTEVRDLSFNKEAAGQVTPLIARVERLGAFAPDRLAALAPGGSDPLPHVALFAAGVVLAVVTAVAAQRLPLGLAMLGAGVGVALAVPMAHALGRRAAPVAVLAYLLWALLVWGLSRLSTGTPVLLVAVAGVGALAAVLSVQSVRAAGDSLRAGQTVSAAAGFVAGAGLSVLCAGGAVLEIGMVAAALATLVGATVALRLEGRGGSALPRITLRGLAAPDRWWSAATARPKGWALWLVTVPALLCLGLPSVGEAPDLRRSAELVWLHAMPAWLAATVLATMAPRGAGAALAALGGTAVAALVLAFGLVEPGTSMAVLVAAALGIAHAGQAATGEPGALVAARAALTLLAGAVAVWIGAGSALLPAAVSALGLLAGIAVLPPLAVTAWRCALPRRRAIPASGEAL</sequence>
<reference evidence="2 3" key="1">
    <citation type="submission" date="2021-03" db="EMBL/GenBank/DDBJ databases">
        <title>Genomic Encyclopedia of Type Strains, Phase III (KMG-III): the genomes of soil and plant-associated and newly described type strains.</title>
        <authorList>
            <person name="Whitman W."/>
        </authorList>
    </citation>
    <scope>NUCLEOTIDE SEQUENCE [LARGE SCALE GENOMIC DNA]</scope>
    <source>
        <strain evidence="2 3">IMMIB AFH-6</strain>
    </source>
</reference>
<feature type="transmembrane region" description="Helical" evidence="1">
    <location>
        <begin position="315"/>
        <end position="335"/>
    </location>
</feature>
<evidence type="ECO:0000313" key="2">
    <source>
        <dbReference type="EMBL" id="MBP2290297.1"/>
    </source>
</evidence>
<evidence type="ECO:0000256" key="1">
    <source>
        <dbReference type="SAM" id="Phobius"/>
    </source>
</evidence>
<feature type="transmembrane region" description="Helical" evidence="1">
    <location>
        <begin position="366"/>
        <end position="386"/>
    </location>
</feature>
<feature type="transmembrane region" description="Helical" evidence="1">
    <location>
        <begin position="530"/>
        <end position="550"/>
    </location>
</feature>
<feature type="transmembrane region" description="Helical" evidence="1">
    <location>
        <begin position="342"/>
        <end position="360"/>
    </location>
</feature>
<name>A0ABS4SCK9_9PROT</name>
<feature type="transmembrane region" description="Helical" evidence="1">
    <location>
        <begin position="611"/>
        <end position="629"/>
    </location>
</feature>
<dbReference type="RefSeq" id="WP_211114176.1">
    <property type="nucleotide sequence ID" value="NZ_JAGINP010000001.1"/>
</dbReference>
<keyword evidence="1" id="KW-0472">Membrane</keyword>
<keyword evidence="3" id="KW-1185">Reference proteome</keyword>
<keyword evidence="1" id="KW-1133">Transmembrane helix</keyword>
<evidence type="ECO:0008006" key="4">
    <source>
        <dbReference type="Google" id="ProtNLM"/>
    </source>
</evidence>
<comment type="caution">
    <text evidence="2">The sequence shown here is derived from an EMBL/GenBank/DDBJ whole genome shotgun (WGS) entry which is preliminary data.</text>
</comment>
<evidence type="ECO:0000313" key="3">
    <source>
        <dbReference type="Proteomes" id="UP000781958"/>
    </source>
</evidence>
<feature type="transmembrane region" description="Helical" evidence="1">
    <location>
        <begin position="398"/>
        <end position="419"/>
    </location>
</feature>
<feature type="transmembrane region" description="Helical" evidence="1">
    <location>
        <begin position="475"/>
        <end position="493"/>
    </location>
</feature>